<evidence type="ECO:0000256" key="1">
    <source>
        <dbReference type="SAM" id="MobiDB-lite"/>
    </source>
</evidence>
<feature type="compositionally biased region" description="Low complexity" evidence="1">
    <location>
        <begin position="160"/>
        <end position="171"/>
    </location>
</feature>
<feature type="region of interest" description="Disordered" evidence="1">
    <location>
        <begin position="160"/>
        <end position="179"/>
    </location>
</feature>
<gene>
    <name evidence="2" type="ORF">UFOPK1857_00178</name>
</gene>
<dbReference type="AlphaFoldDB" id="A0A6J6H3M8"/>
<proteinExistence type="predicted"/>
<reference evidence="2" key="1">
    <citation type="submission" date="2020-05" db="EMBL/GenBank/DDBJ databases">
        <authorList>
            <person name="Chiriac C."/>
            <person name="Salcher M."/>
            <person name="Ghai R."/>
            <person name="Kavagutti S V."/>
        </authorList>
    </citation>
    <scope>NUCLEOTIDE SEQUENCE</scope>
</reference>
<protein>
    <submittedName>
        <fullName evidence="2">Unannotated protein</fullName>
    </submittedName>
</protein>
<organism evidence="2">
    <name type="scientific">freshwater metagenome</name>
    <dbReference type="NCBI Taxonomy" id="449393"/>
    <lineage>
        <taxon>unclassified sequences</taxon>
        <taxon>metagenomes</taxon>
        <taxon>ecological metagenomes</taxon>
    </lineage>
</organism>
<name>A0A6J6H3M8_9ZZZZ</name>
<sequence length="179" mass="18241">MIRKISKSAAAATLGLALVLTGVSGAYAVDAPTTSETPAPVAKVAKKDKAAIDAYKAAKADYQVAIAAFKASKQEYAAQKAAHKLAMDELKPALTAYASAKKVIGQTFSSAMQAAKATFDQAVAGEVTAEQKLAAKSAFEQARTNATAARTAALTALGTAPVKPAAPVKPTKPVKPSRP</sequence>
<dbReference type="EMBL" id="CAEZUU010000019">
    <property type="protein sequence ID" value="CAB4607013.1"/>
    <property type="molecule type" value="Genomic_DNA"/>
</dbReference>
<evidence type="ECO:0000313" key="2">
    <source>
        <dbReference type="EMBL" id="CAB4607013.1"/>
    </source>
</evidence>
<accession>A0A6J6H3M8</accession>